<keyword evidence="2" id="KW-1185">Reference proteome</keyword>
<reference evidence="1 2" key="1">
    <citation type="submission" date="2017-06" db="EMBL/GenBank/DDBJ databases">
        <title>Genome sequencing of cyanobaciteial culture collection at National Institute for Environmental Studies (NIES).</title>
        <authorList>
            <person name="Hirose Y."/>
            <person name="Shimura Y."/>
            <person name="Fujisawa T."/>
            <person name="Nakamura Y."/>
            <person name="Kawachi M."/>
        </authorList>
    </citation>
    <scope>NUCLEOTIDE SEQUENCE [LARGE SCALE GENOMIC DNA]</scope>
    <source>
        <strain evidence="1 2">NIES-4072</strain>
    </source>
</reference>
<protein>
    <submittedName>
        <fullName evidence="1">Surface antigen D15 domain-containing protein</fullName>
    </submittedName>
</protein>
<dbReference type="Gene3D" id="2.40.160.50">
    <property type="entry name" value="membrane protein fhac: a member of the omp85/tpsb transporter family"/>
    <property type="match status" value="1"/>
</dbReference>
<proteinExistence type="predicted"/>
<accession>A0A2R5FKX7</accession>
<dbReference type="AlphaFoldDB" id="A0A2R5FKX7"/>
<dbReference type="Proteomes" id="UP000245124">
    <property type="component" value="Unassembled WGS sequence"/>
</dbReference>
<comment type="caution">
    <text evidence="1">The sequence shown here is derived from an EMBL/GenBank/DDBJ whole genome shotgun (WGS) entry which is preliminary data.</text>
</comment>
<name>A0A2R5FKX7_NOSCO</name>
<evidence type="ECO:0000313" key="1">
    <source>
        <dbReference type="EMBL" id="GBG18925.1"/>
    </source>
</evidence>
<gene>
    <name evidence="1" type="ORF">NIES4072_25900</name>
</gene>
<organism evidence="1 2">
    <name type="scientific">Nostoc commune NIES-4072</name>
    <dbReference type="NCBI Taxonomy" id="2005467"/>
    <lineage>
        <taxon>Bacteria</taxon>
        <taxon>Bacillati</taxon>
        <taxon>Cyanobacteriota</taxon>
        <taxon>Cyanophyceae</taxon>
        <taxon>Nostocales</taxon>
        <taxon>Nostocaceae</taxon>
        <taxon>Nostoc</taxon>
    </lineage>
</organism>
<evidence type="ECO:0000313" key="2">
    <source>
        <dbReference type="Proteomes" id="UP000245124"/>
    </source>
</evidence>
<sequence length="98" mass="11204">MLYRECSVCDRPSSDNEFALSLAFDFRRSQTFILNDIPFSFTKGTEDGRSRVTAIRFSQDWLQRNANSVLAARSQFNTARLRIFNSELGFGKRLLGLG</sequence>
<dbReference type="EMBL" id="BDUD01000001">
    <property type="protein sequence ID" value="GBG18925.1"/>
    <property type="molecule type" value="Genomic_DNA"/>
</dbReference>